<dbReference type="Pfam" id="PF01320">
    <property type="entry name" value="Colicin_Pyocin"/>
    <property type="match status" value="1"/>
</dbReference>
<sequence>MRPFKNNLSEYTESEFLELIQEICGVVGTEEYQDELLEHFIEVTGCAAASDWIYYPQDDADDSAEGIVQTVKAWRAANRLPGFKDA</sequence>
<proteinExistence type="inferred from homology"/>
<comment type="caution">
    <text evidence="3">The sequence shown here is derived from an EMBL/GenBank/DDBJ whole genome shotgun (WGS) entry which is preliminary data.</text>
</comment>
<keyword evidence="2" id="KW-0079">Bacteriocin immunity</keyword>
<evidence type="ECO:0000256" key="1">
    <source>
        <dbReference type="ARBA" id="ARBA00009346"/>
    </source>
</evidence>
<dbReference type="InterPro" id="IPR000290">
    <property type="entry name" value="Colicin_pyocin"/>
</dbReference>
<dbReference type="AlphaFoldDB" id="I4K3E1"/>
<protein>
    <submittedName>
        <fullName evidence="3">Immunity protein, pyocin/colicin family</fullName>
    </submittedName>
</protein>
<reference evidence="3 4" key="1">
    <citation type="journal article" date="2012" name="PLoS Genet.">
        <title>Comparative Genomics of Plant-Associated Pseudomonas spp.: Insights into Diversity and Inheritance of Traits Involved in Multitrophic Interactions.</title>
        <authorList>
            <person name="Loper J.E."/>
            <person name="Hassan K.A."/>
            <person name="Mavrodi D.V."/>
            <person name="Davis E.W.II."/>
            <person name="Lim C.K."/>
            <person name="Shaffer B.T."/>
            <person name="Elbourne L.D."/>
            <person name="Stockwell V.O."/>
            <person name="Hartney S.L."/>
            <person name="Breakwell K."/>
            <person name="Henkels M.D."/>
            <person name="Tetu S.G."/>
            <person name="Rangel L.I."/>
            <person name="Kidarsa T.A."/>
            <person name="Wilson N.L."/>
            <person name="van de Mortel J.E."/>
            <person name="Song C."/>
            <person name="Blumhagen R."/>
            <person name="Radune D."/>
            <person name="Hostetler J.B."/>
            <person name="Brinkac L.M."/>
            <person name="Durkin A.S."/>
            <person name="Kluepfel D.A."/>
            <person name="Wechter W.P."/>
            <person name="Anderson A.J."/>
            <person name="Kim Y.C."/>
            <person name="Pierson L.S.III."/>
            <person name="Pierson E.A."/>
            <person name="Lindow S.E."/>
            <person name="Kobayashi D.Y."/>
            <person name="Raaijmakers J.M."/>
            <person name="Weller D.M."/>
            <person name="Thomashow L.S."/>
            <person name="Allen A.E."/>
            <person name="Paulsen I.T."/>
        </authorList>
    </citation>
    <scope>NUCLEOTIDE SEQUENCE [LARGE SCALE GENOMIC DNA]</scope>
    <source>
        <strain evidence="3 4">SS101</strain>
    </source>
</reference>
<gene>
    <name evidence="3" type="ORF">PflSS101_3746</name>
</gene>
<dbReference type="InterPro" id="IPR035900">
    <property type="entry name" value="Colicin_E_sf"/>
</dbReference>
<name>I4K3E1_9PSED</name>
<organism evidence="3 4">
    <name type="scientific">Pseudomonas lactis</name>
    <dbReference type="NCBI Taxonomy" id="1615674"/>
    <lineage>
        <taxon>Bacteria</taxon>
        <taxon>Pseudomonadati</taxon>
        <taxon>Pseudomonadota</taxon>
        <taxon>Gammaproteobacteria</taxon>
        <taxon>Pseudomonadales</taxon>
        <taxon>Pseudomonadaceae</taxon>
        <taxon>Pseudomonas</taxon>
    </lineage>
</organism>
<dbReference type="GO" id="GO:0030153">
    <property type="term" value="P:bacteriocin immunity"/>
    <property type="evidence" value="ECO:0007669"/>
    <property type="project" value="UniProtKB-KW"/>
</dbReference>
<evidence type="ECO:0000313" key="3">
    <source>
        <dbReference type="EMBL" id="EIK59231.1"/>
    </source>
</evidence>
<comment type="similarity">
    <text evidence="1">Belongs to the colicins ColE2/ColE8/ColE9 and pyocins S1/S2 family.</text>
</comment>
<dbReference type="RefSeq" id="WP_003192923.1">
    <property type="nucleotide sequence ID" value="NZ_CM001513.1"/>
</dbReference>
<dbReference type="Gene3D" id="1.10.1200.20">
    <property type="entry name" value="Colicin E immunity protein"/>
    <property type="match status" value="1"/>
</dbReference>
<dbReference type="HOGENOM" id="CLU_174792_0_0_6"/>
<dbReference type="GO" id="GO:0015643">
    <property type="term" value="F:toxic substance binding"/>
    <property type="evidence" value="ECO:0007669"/>
    <property type="project" value="InterPro"/>
</dbReference>
<dbReference type="PRINTS" id="PR01299">
    <property type="entry name" value="PYOCIN"/>
</dbReference>
<dbReference type="CDD" id="cd16363">
    <property type="entry name" value="Col_Im_like"/>
    <property type="match status" value="1"/>
</dbReference>
<dbReference type="SUPFAM" id="SSF47345">
    <property type="entry name" value="Colicin E immunity proteins"/>
    <property type="match status" value="1"/>
</dbReference>
<accession>I4K3E1</accession>
<evidence type="ECO:0000313" key="4">
    <source>
        <dbReference type="Proteomes" id="UP000003213"/>
    </source>
</evidence>
<dbReference type="Proteomes" id="UP000003213">
    <property type="component" value="Chromosome"/>
</dbReference>
<evidence type="ECO:0000256" key="2">
    <source>
        <dbReference type="ARBA" id="ARBA00023025"/>
    </source>
</evidence>
<dbReference type="EMBL" id="AHPN01000001">
    <property type="protein sequence ID" value="EIK59231.1"/>
    <property type="molecule type" value="Genomic_DNA"/>
</dbReference>